<dbReference type="AlphaFoldDB" id="A0A9D3PUA3"/>
<feature type="region of interest" description="Disordered" evidence="8">
    <location>
        <begin position="25"/>
        <end position="121"/>
    </location>
</feature>
<feature type="compositionally biased region" description="Polar residues" evidence="8">
    <location>
        <begin position="47"/>
        <end position="63"/>
    </location>
</feature>
<dbReference type="Pfam" id="PF00400">
    <property type="entry name" value="WD40"/>
    <property type="match status" value="2"/>
</dbReference>
<dbReference type="GO" id="GO:0005634">
    <property type="term" value="C:nucleus"/>
    <property type="evidence" value="ECO:0007669"/>
    <property type="project" value="TreeGrafter"/>
</dbReference>
<evidence type="ECO:0000256" key="3">
    <source>
        <dbReference type="ARBA" id="ARBA00021234"/>
    </source>
</evidence>
<organism evidence="9 10">
    <name type="scientific">Megalops atlanticus</name>
    <name type="common">Tarpon</name>
    <name type="synonym">Clupea gigantea</name>
    <dbReference type="NCBI Taxonomy" id="7932"/>
    <lineage>
        <taxon>Eukaryota</taxon>
        <taxon>Metazoa</taxon>
        <taxon>Chordata</taxon>
        <taxon>Craniata</taxon>
        <taxon>Vertebrata</taxon>
        <taxon>Euteleostomi</taxon>
        <taxon>Actinopterygii</taxon>
        <taxon>Neopterygii</taxon>
        <taxon>Teleostei</taxon>
        <taxon>Elopiformes</taxon>
        <taxon>Megalopidae</taxon>
        <taxon>Megalops</taxon>
    </lineage>
</organism>
<gene>
    <name evidence="9" type="ORF">MATL_G00140460</name>
</gene>
<keyword evidence="5" id="KW-0677">Repeat</keyword>
<dbReference type="InterPro" id="IPR050853">
    <property type="entry name" value="WD_repeat_DNA-damage-binding"/>
</dbReference>
<dbReference type="InterPro" id="IPR036322">
    <property type="entry name" value="WD40_repeat_dom_sf"/>
</dbReference>
<sequence>MPATESVADCVENLPKYDCDSKVHLLQETTPPRATEKVTVAPRRSTRQASKQRAPLSSNNGLTTKRLRYSPEKEDVKRDVPKEEQISAEEPRIPESESMSSEDDSGSEEEQEYPADTPGGLSAYELKRLENIRTNQAFLSALSLPQITASLKQKPTQRGLKKEKAKSSVKEVLPVRKSMRLQKKEAEPLALPVQAAVTEEREQWVSKPAGPIAMVPVNMEDGSQLPAALLDLWREKTATVEKEKLSLKGYTATLKKMKLSAERVVKVVKDRVYSATFHPCTSRLLAAAGDKWGRVGLWDLEGDWGDDGVLLFEPHSRPVCCMAFSHSHPASLLSVSYDGVLRGTDINKAVFDEVYRSDIGLAAFDFLSHDCSTLLVCDWEGDVAIVDRRTSGTSHKTLFTLDTRTLRCVHVHPVQKQYFVAAETRDAHIYDVRCLKRRNNKPVSSLLGHALSVSSAYFSPSTGNRVLTTCMDNNIRVFDTSEFKSQAPLLSSVRHDMQTGRWLTKLRAVWDPKQEDCFVIGSMQRPRRMLAFHESGQLVHTFRDEEHLSTVCSVTAFHPSRNALLGANCSGRLHVFTG</sequence>
<evidence type="ECO:0000256" key="5">
    <source>
        <dbReference type="ARBA" id="ARBA00022737"/>
    </source>
</evidence>
<dbReference type="InterPro" id="IPR001680">
    <property type="entry name" value="WD40_rpt"/>
</dbReference>
<dbReference type="FunFam" id="2.130.10.10:FF:000180">
    <property type="entry name" value="WD repeat-containing protein 76"/>
    <property type="match status" value="1"/>
</dbReference>
<comment type="subunit">
    <text evidence="7">Interacts with CUL4A and/or CUL4B.</text>
</comment>
<comment type="caution">
    <text evidence="9">The sequence shown here is derived from an EMBL/GenBank/DDBJ whole genome shotgun (WGS) entry which is preliminary data.</text>
</comment>
<dbReference type="EMBL" id="JAFDVH010000011">
    <property type="protein sequence ID" value="KAG7468209.1"/>
    <property type="molecule type" value="Genomic_DNA"/>
</dbReference>
<evidence type="ECO:0000256" key="1">
    <source>
        <dbReference type="ARBA" id="ARBA00002530"/>
    </source>
</evidence>
<comment type="similarity">
    <text evidence="2 7">Belongs to the WD repeat DDB2/WDR76 family.</text>
</comment>
<comment type="function">
    <text evidence="1 7">Specifically binds 5-hydroxymethylcytosine (5hmC), suggesting that it acts as a specific reader of 5hmC.</text>
</comment>
<dbReference type="PROSITE" id="PS50082">
    <property type="entry name" value="WD_REPEATS_2"/>
    <property type="match status" value="1"/>
</dbReference>
<evidence type="ECO:0000256" key="4">
    <source>
        <dbReference type="ARBA" id="ARBA00022574"/>
    </source>
</evidence>
<keyword evidence="10" id="KW-1185">Reference proteome</keyword>
<reference evidence="9" key="1">
    <citation type="submission" date="2021-01" db="EMBL/GenBank/DDBJ databases">
        <authorList>
            <person name="Zahm M."/>
            <person name="Roques C."/>
            <person name="Cabau C."/>
            <person name="Klopp C."/>
            <person name="Donnadieu C."/>
            <person name="Jouanno E."/>
            <person name="Lampietro C."/>
            <person name="Louis A."/>
            <person name="Herpin A."/>
            <person name="Echchiki A."/>
            <person name="Berthelot C."/>
            <person name="Parey E."/>
            <person name="Roest-Crollius H."/>
            <person name="Braasch I."/>
            <person name="Postlethwait J."/>
            <person name="Bobe J."/>
            <person name="Montfort J."/>
            <person name="Bouchez O."/>
            <person name="Begum T."/>
            <person name="Mejri S."/>
            <person name="Adams A."/>
            <person name="Chen W.-J."/>
            <person name="Guiguen Y."/>
        </authorList>
    </citation>
    <scope>NUCLEOTIDE SEQUENCE</scope>
    <source>
        <strain evidence="9">YG-15Mar2019-1</strain>
        <tissue evidence="9">Brain</tissue>
    </source>
</reference>
<dbReference type="SUPFAM" id="SSF50978">
    <property type="entry name" value="WD40 repeat-like"/>
    <property type="match status" value="1"/>
</dbReference>
<dbReference type="SMART" id="SM00320">
    <property type="entry name" value="WD40"/>
    <property type="match status" value="5"/>
</dbReference>
<dbReference type="GO" id="GO:0003677">
    <property type="term" value="F:DNA binding"/>
    <property type="evidence" value="ECO:0007669"/>
    <property type="project" value="TreeGrafter"/>
</dbReference>
<dbReference type="Proteomes" id="UP001046870">
    <property type="component" value="Chromosome 11"/>
</dbReference>
<dbReference type="Gene3D" id="2.130.10.10">
    <property type="entry name" value="YVTN repeat-like/Quinoprotein amine dehydrogenase"/>
    <property type="match status" value="1"/>
</dbReference>
<feature type="compositionally biased region" description="Acidic residues" evidence="8">
    <location>
        <begin position="100"/>
        <end position="113"/>
    </location>
</feature>
<dbReference type="PANTHER" id="PTHR14773">
    <property type="entry name" value="WD REPEAT-CONTAINING PROTEIN 76"/>
    <property type="match status" value="1"/>
</dbReference>
<feature type="compositionally biased region" description="Basic and acidic residues" evidence="8">
    <location>
        <begin position="69"/>
        <end position="95"/>
    </location>
</feature>
<dbReference type="OrthoDB" id="9890280at2759"/>
<evidence type="ECO:0000313" key="10">
    <source>
        <dbReference type="Proteomes" id="UP001046870"/>
    </source>
</evidence>
<dbReference type="GO" id="GO:2000001">
    <property type="term" value="P:regulation of DNA damage checkpoint"/>
    <property type="evidence" value="ECO:0007669"/>
    <property type="project" value="TreeGrafter"/>
</dbReference>
<name>A0A9D3PUA3_MEGAT</name>
<evidence type="ECO:0000256" key="6">
    <source>
        <dbReference type="PROSITE-ProRule" id="PRU00221"/>
    </source>
</evidence>
<protein>
    <recommendedName>
        <fullName evidence="3 7">WD repeat-containing protein 76</fullName>
    </recommendedName>
</protein>
<evidence type="ECO:0000313" key="9">
    <source>
        <dbReference type="EMBL" id="KAG7468209.1"/>
    </source>
</evidence>
<proteinExistence type="inferred from homology"/>
<keyword evidence="4 6" id="KW-0853">WD repeat</keyword>
<evidence type="ECO:0000256" key="2">
    <source>
        <dbReference type="ARBA" id="ARBA00005434"/>
    </source>
</evidence>
<dbReference type="InterPro" id="IPR015943">
    <property type="entry name" value="WD40/YVTN_repeat-like_dom_sf"/>
</dbReference>
<accession>A0A9D3PUA3</accession>
<dbReference type="PANTHER" id="PTHR14773:SF0">
    <property type="entry name" value="WD REPEAT-CONTAINING PROTEIN 76"/>
    <property type="match status" value="1"/>
</dbReference>
<evidence type="ECO:0000256" key="8">
    <source>
        <dbReference type="SAM" id="MobiDB-lite"/>
    </source>
</evidence>
<evidence type="ECO:0000256" key="7">
    <source>
        <dbReference type="RuleBase" id="RU365004"/>
    </source>
</evidence>
<feature type="repeat" description="WD" evidence="6">
    <location>
        <begin position="446"/>
        <end position="479"/>
    </location>
</feature>